<protein>
    <submittedName>
        <fullName evidence="1">Nucleotidyl transferase AbiEii/AbiGii toxin family protein</fullName>
    </submittedName>
</protein>
<keyword evidence="1" id="KW-0808">Transferase</keyword>
<name>A0A944MBH0_9GAMM</name>
<evidence type="ECO:0000313" key="2">
    <source>
        <dbReference type="Proteomes" id="UP000770889"/>
    </source>
</evidence>
<dbReference type="EMBL" id="JAHHGM010000005">
    <property type="protein sequence ID" value="MBT2988838.1"/>
    <property type="molecule type" value="Genomic_DNA"/>
</dbReference>
<gene>
    <name evidence="1" type="ORF">KME65_07715</name>
</gene>
<dbReference type="Proteomes" id="UP000770889">
    <property type="component" value="Unassembled WGS sequence"/>
</dbReference>
<dbReference type="AlphaFoldDB" id="A0A944MBH0"/>
<sequence>MPVNETYRAQVDLLIRCLPAVAKNHSFALKGGTAINLFLHDMPRLSVDIDLTFLPITDRDTALTAIADGLVMIGEEIRKTIPQAQVQSTGTDAPKLQIATPQARIRVEPSPIARGSLFPPVETDLCQAAQDEYELFVRVLRLATADLYGGKLCAALDRQHPRDLFDIKQLQDAGEISDDIRQAFVVYLAGHRRPMAEMLAPNIKPIGQLYTHHFAGMTTHPVELEELEAARAQLFAWVRTALTEDERKFLLAMKQGEPDWDLMPFDHIEQLPAIQWKLHNVNRMSARSHQAALARLRDVLGL</sequence>
<evidence type="ECO:0000313" key="1">
    <source>
        <dbReference type="EMBL" id="MBT2988838.1"/>
    </source>
</evidence>
<dbReference type="Pfam" id="PF08843">
    <property type="entry name" value="AbiEii"/>
    <property type="match status" value="1"/>
</dbReference>
<dbReference type="InterPro" id="IPR014942">
    <property type="entry name" value="AbiEii"/>
</dbReference>
<reference evidence="1 2" key="1">
    <citation type="submission" date="2021-05" db="EMBL/GenBank/DDBJ databases">
        <title>Genetic and Functional Diversity in Clade A Lucinid endosymbionts from the Bahamas.</title>
        <authorList>
            <person name="Giani N.M."/>
            <person name="Engel A.S."/>
            <person name="Campbell B.J."/>
        </authorList>
    </citation>
    <scope>NUCLEOTIDE SEQUENCE [LARGE SCALE GENOMIC DNA]</scope>
    <source>
        <strain evidence="1">LUC16012Gg_MoonRockCtena</strain>
    </source>
</reference>
<dbReference type="Gene3D" id="3.10.450.620">
    <property type="entry name" value="JHP933, nucleotidyltransferase-like core domain"/>
    <property type="match status" value="1"/>
</dbReference>
<accession>A0A944MBH0</accession>
<dbReference type="GO" id="GO:0016740">
    <property type="term" value="F:transferase activity"/>
    <property type="evidence" value="ECO:0007669"/>
    <property type="project" value="UniProtKB-KW"/>
</dbReference>
<organism evidence="1 2">
    <name type="scientific">Candidatus Thiodiazotropha taylori</name>
    <dbReference type="NCBI Taxonomy" id="2792791"/>
    <lineage>
        <taxon>Bacteria</taxon>
        <taxon>Pseudomonadati</taxon>
        <taxon>Pseudomonadota</taxon>
        <taxon>Gammaproteobacteria</taxon>
        <taxon>Chromatiales</taxon>
        <taxon>Sedimenticolaceae</taxon>
        <taxon>Candidatus Thiodiazotropha</taxon>
    </lineage>
</organism>
<proteinExistence type="predicted"/>
<comment type="caution">
    <text evidence="1">The sequence shown here is derived from an EMBL/GenBank/DDBJ whole genome shotgun (WGS) entry which is preliminary data.</text>
</comment>